<gene>
    <name evidence="2" type="ORF">ABWK59_30860</name>
</gene>
<dbReference type="EMBL" id="CP159872">
    <property type="protein sequence ID" value="XCM83011.1"/>
    <property type="molecule type" value="Genomic_DNA"/>
</dbReference>
<dbReference type="AlphaFoldDB" id="A0AAU8K4N7"/>
<accession>A0AAU8K4N7</accession>
<keyword evidence="1" id="KW-0175">Coiled coil</keyword>
<evidence type="ECO:0000313" key="2">
    <source>
        <dbReference type="EMBL" id="XCM83011.1"/>
    </source>
</evidence>
<dbReference type="KEGG" id="kcm:ABWK59_30860"/>
<sequence length="147" mass="17077">MFGRKQRRIRALKVEVADLTRALRLTRQQRDEQRDKTAEWHNRAERFGDDRIASERRLAQHKLGQAAAELRGKALLRRALTAHRAYASRQQRIIQALQTDLRRTAVELRAANERTALQDRQLATLQTANEAHYRDLQQSPQTLHPAA</sequence>
<proteinExistence type="predicted"/>
<name>A0AAU8K4N7_9ACTN</name>
<protein>
    <recommendedName>
        <fullName evidence="3">Flagellar FliJ protein</fullName>
    </recommendedName>
</protein>
<feature type="coiled-coil region" evidence="1">
    <location>
        <begin position="9"/>
        <end position="36"/>
    </location>
</feature>
<evidence type="ECO:0000256" key="1">
    <source>
        <dbReference type="SAM" id="Coils"/>
    </source>
</evidence>
<organism evidence="2">
    <name type="scientific">Kitasatospora camelliae</name>
    <dbReference type="NCBI Taxonomy" id="3156397"/>
    <lineage>
        <taxon>Bacteria</taxon>
        <taxon>Bacillati</taxon>
        <taxon>Actinomycetota</taxon>
        <taxon>Actinomycetes</taxon>
        <taxon>Kitasatosporales</taxon>
        <taxon>Streptomycetaceae</taxon>
        <taxon>Kitasatospora</taxon>
    </lineage>
</organism>
<reference evidence="2" key="1">
    <citation type="submission" date="2024-06" db="EMBL/GenBank/DDBJ databases">
        <title>The genome sequences of Kitasatospora sp. strain HUAS MG31.</title>
        <authorList>
            <person name="Mo P."/>
        </authorList>
    </citation>
    <scope>NUCLEOTIDE SEQUENCE</scope>
    <source>
        <strain evidence="2">HUAS MG31</strain>
    </source>
</reference>
<dbReference type="RefSeq" id="WP_354643946.1">
    <property type="nucleotide sequence ID" value="NZ_CP159872.1"/>
</dbReference>
<evidence type="ECO:0008006" key="3">
    <source>
        <dbReference type="Google" id="ProtNLM"/>
    </source>
</evidence>